<feature type="coiled-coil region" evidence="1">
    <location>
        <begin position="928"/>
        <end position="965"/>
    </location>
</feature>
<dbReference type="Gene3D" id="3.90.1200.10">
    <property type="match status" value="1"/>
</dbReference>
<feature type="domain" description="Aminoglycoside phosphotransferase" evidence="3">
    <location>
        <begin position="82"/>
        <end position="256"/>
    </location>
</feature>
<keyword evidence="5" id="KW-1185">Reference proteome</keyword>
<evidence type="ECO:0000259" key="3">
    <source>
        <dbReference type="Pfam" id="PF01636"/>
    </source>
</evidence>
<gene>
    <name evidence="4" type="ORF">SNEC2469_LOCUS32166</name>
</gene>
<reference evidence="4" key="1">
    <citation type="submission" date="2021-02" db="EMBL/GenBank/DDBJ databases">
        <authorList>
            <person name="Dougan E. K."/>
            <person name="Rhodes N."/>
            <person name="Thang M."/>
            <person name="Chan C."/>
        </authorList>
    </citation>
    <scope>NUCLEOTIDE SEQUENCE</scope>
</reference>
<dbReference type="AlphaFoldDB" id="A0A813BYA7"/>
<feature type="region of interest" description="Disordered" evidence="2">
    <location>
        <begin position="362"/>
        <end position="416"/>
    </location>
</feature>
<comment type="caution">
    <text evidence="4">The sequence shown here is derived from an EMBL/GenBank/DDBJ whole genome shotgun (WGS) entry which is preliminary data.</text>
</comment>
<dbReference type="SUPFAM" id="SSF56112">
    <property type="entry name" value="Protein kinase-like (PK-like)"/>
    <property type="match status" value="1"/>
</dbReference>
<dbReference type="InterPro" id="IPR011009">
    <property type="entry name" value="Kinase-like_dom_sf"/>
</dbReference>
<sequence length="1114" mass="124845">MDVASIADVLAKNVAFFADSLGELHLTPSHETEWHQVYFADDGRHKVVVSIPSWSGTDLYSKTLAEEALSGLGPHHIGTLVHGSHILLVNEFFDGGTLKTEDLTSETLAMVGSLYARLHKADVSWFQPVCEKLLADGVLAKHESDWAFCLWVLPRLLGLVPERNKLELAALGVNWDYIAAEVKSLPVCPELPTKGLTSRSVCVHGDAHLGNIMWHRGELRLIDFDMTAVGPAGADLAYIVLMLFRCGFSPDAILDVGSQQQFVRAYLEASGSSSTADDIDTFLLEMHCWAYVGLLQMGLLCAVLMHNEGNAAKRDLMRQRGPVLLHPGFLAKAKEVMRGAASDKDKAGQLVAQGGCLLPAEQAVGLTGPPPPEVLRSLAPPEEDDEEEEEETLEENEATESVRSRTKEPTSPTSPKIVEELASLRWEVQQGQRLDKDLQFKGLSLPLSFQHMRATSMILAIALLAVAQGVRTQDDAIPRDRFVDSCQNSTCVYWDDPARGYRQLKTGDLVFLFSTDIVSQIQMSFTGAGVMHVGMAVWSKPGRDGSLHYIPEFDGATSVLGMLEVSNHVMEDMETTEWKKGFHYVDMYHKLTHGWPASLRVYIKPRKQKLDDAEMDQLLTMSACFHSRRVAYLKMFTTSESVLGKFYRAWTKSTREVTEKFKNMFCSQFAALMAMIWDGELQMNRDGSVTSQDISGARQLLPGDFHPGDVFKIENGKFNEPYQLQIPYPEYPKYERMALQQKALIHHPYARSKDDLQQQCKKLPSIEYVKEHLPTFMTKMEKWQRENTCDTVCGKPTMEMPLHPGGENVTWKIFSGSWNEKERRKEPDISHQHCMSSCIVLGAGTAKCSRGRPNYQKVAKMQKGGTTYKACCRTIRCAWDKAVDARDQQDGEDGIRAWLLSAETDDEVFPGLKLDSTGIVAPCDCRNISALEELVDMLQTRCRELEDESRELVDLAAAKQEHEMLEAGVPPERRDEDLPDPIASIKERQLSREPIPRLSFAEDRKGERDAEMERLRQRCEDLEEERLHLSALLDQSAENGATFAAGIEEALATVTSTLTGQTEESVGFAGDGQEDLQQKCERLEAEKEKLQEHVERLWQMCQEADKGRGDQSYQ</sequence>
<feature type="compositionally biased region" description="Acidic residues" evidence="2">
    <location>
        <begin position="381"/>
        <end position="398"/>
    </location>
</feature>
<protein>
    <recommendedName>
        <fullName evidence="3">Aminoglycoside phosphotransferase domain-containing protein</fullName>
    </recommendedName>
</protein>
<proteinExistence type="predicted"/>
<evidence type="ECO:0000313" key="5">
    <source>
        <dbReference type="Proteomes" id="UP000601435"/>
    </source>
</evidence>
<evidence type="ECO:0000313" key="4">
    <source>
        <dbReference type="EMBL" id="CAE7927562.1"/>
    </source>
</evidence>
<feature type="coiled-coil region" evidence="1">
    <location>
        <begin position="1005"/>
        <end position="1039"/>
    </location>
</feature>
<name>A0A813BYA7_9DINO</name>
<dbReference type="OrthoDB" id="412720at2759"/>
<accession>A0A813BYA7</accession>
<organism evidence="4 5">
    <name type="scientific">Symbiodinium necroappetens</name>
    <dbReference type="NCBI Taxonomy" id="1628268"/>
    <lineage>
        <taxon>Eukaryota</taxon>
        <taxon>Sar</taxon>
        <taxon>Alveolata</taxon>
        <taxon>Dinophyceae</taxon>
        <taxon>Suessiales</taxon>
        <taxon>Symbiodiniaceae</taxon>
        <taxon>Symbiodinium</taxon>
    </lineage>
</organism>
<evidence type="ECO:0000256" key="2">
    <source>
        <dbReference type="SAM" id="MobiDB-lite"/>
    </source>
</evidence>
<dbReference type="Pfam" id="PF01636">
    <property type="entry name" value="APH"/>
    <property type="match status" value="1"/>
</dbReference>
<dbReference type="InterPro" id="IPR002575">
    <property type="entry name" value="Aminoglycoside_PTrfase"/>
</dbReference>
<feature type="non-terminal residue" evidence="4">
    <location>
        <position position="1114"/>
    </location>
</feature>
<feature type="coiled-coil region" evidence="1">
    <location>
        <begin position="1073"/>
        <end position="1100"/>
    </location>
</feature>
<dbReference type="Proteomes" id="UP000601435">
    <property type="component" value="Unassembled WGS sequence"/>
</dbReference>
<evidence type="ECO:0000256" key="1">
    <source>
        <dbReference type="SAM" id="Coils"/>
    </source>
</evidence>
<dbReference type="Gene3D" id="3.90.1720.10">
    <property type="entry name" value="endopeptidase domain like (from Nostoc punctiforme)"/>
    <property type="match status" value="1"/>
</dbReference>
<keyword evidence="1" id="KW-0175">Coiled coil</keyword>
<dbReference type="EMBL" id="CAJNJA010080419">
    <property type="protein sequence ID" value="CAE7927562.1"/>
    <property type="molecule type" value="Genomic_DNA"/>
</dbReference>